<organism evidence="2 3">
    <name type="scientific">Pocillopora meandrina</name>
    <dbReference type="NCBI Taxonomy" id="46732"/>
    <lineage>
        <taxon>Eukaryota</taxon>
        <taxon>Metazoa</taxon>
        <taxon>Cnidaria</taxon>
        <taxon>Anthozoa</taxon>
        <taxon>Hexacorallia</taxon>
        <taxon>Scleractinia</taxon>
        <taxon>Astrocoeniina</taxon>
        <taxon>Pocilloporidae</taxon>
        <taxon>Pocillopora</taxon>
    </lineage>
</organism>
<dbReference type="Proteomes" id="UP001159428">
    <property type="component" value="Unassembled WGS sequence"/>
</dbReference>
<dbReference type="PANTHER" id="PTHR31424:SF3">
    <property type="entry name" value="RING-TYPE DOMAIN-CONTAINING PROTEIN"/>
    <property type="match status" value="1"/>
</dbReference>
<dbReference type="PANTHER" id="PTHR31424">
    <property type="entry name" value="PROTEIN CBG23806"/>
    <property type="match status" value="1"/>
</dbReference>
<sequence length="386" mass="44603">MKEECQATLTFLGLYNFMATKVEVFNTDTEQYDTFNLIDEEQMQQSDTEGNEITDTQADDINYWIYIKDKFNISNDAWHEMALRSKTIPNTYKTTRKINELNQQWKIRDTPGQAEGVQISFKESLKEQITNLQRKGDLEGDTIGVKISGDGTNIGKRLKLVNVTYTILNEKEAAMSEKGNYVLAILKTSENYDNLKESLSDLTQEMSKLNKVTVEGKTYNIEYFLGGDWKFLACVCGLGAANQDYACIWCKCPRNQRHDIQRVWSLSNSAQGARSLEEISSFAKSKKFNCKATPLFNFIPIDHVIIDTLHLFLRISDNLTELLIRELRRKDACEKITTFHNGFSREKFKHMAAYETFLKTLGISFEWRINKTQKNWTIEISRVLKN</sequence>
<feature type="coiled-coil region" evidence="1">
    <location>
        <begin position="185"/>
        <end position="212"/>
    </location>
</feature>
<protein>
    <submittedName>
        <fullName evidence="2">Uncharacterized protein</fullName>
    </submittedName>
</protein>
<evidence type="ECO:0000313" key="3">
    <source>
        <dbReference type="Proteomes" id="UP001159428"/>
    </source>
</evidence>
<keyword evidence="1" id="KW-0175">Coiled coil</keyword>
<reference evidence="2 3" key="1">
    <citation type="submission" date="2022-05" db="EMBL/GenBank/DDBJ databases">
        <authorList>
            <consortium name="Genoscope - CEA"/>
            <person name="William W."/>
        </authorList>
    </citation>
    <scope>NUCLEOTIDE SEQUENCE [LARGE SCALE GENOMIC DNA]</scope>
</reference>
<accession>A0AAU9XX96</accession>
<evidence type="ECO:0000256" key="1">
    <source>
        <dbReference type="SAM" id="Coils"/>
    </source>
</evidence>
<proteinExistence type="predicted"/>
<comment type="caution">
    <text evidence="2">The sequence shown here is derived from an EMBL/GenBank/DDBJ whole genome shotgun (WGS) entry which is preliminary data.</text>
</comment>
<keyword evidence="3" id="KW-1185">Reference proteome</keyword>
<gene>
    <name evidence="2" type="ORF">PMEA_00032514</name>
</gene>
<evidence type="ECO:0000313" key="2">
    <source>
        <dbReference type="EMBL" id="CAH3160725.1"/>
    </source>
</evidence>
<name>A0AAU9XX96_9CNID</name>
<dbReference type="EMBL" id="CALNXJ010000076">
    <property type="protein sequence ID" value="CAH3160725.1"/>
    <property type="molecule type" value="Genomic_DNA"/>
</dbReference>
<dbReference type="AlphaFoldDB" id="A0AAU9XX96"/>